<organism evidence="2 3">
    <name type="scientific">Aspergillus viridinutans</name>
    <dbReference type="NCBI Taxonomy" id="75553"/>
    <lineage>
        <taxon>Eukaryota</taxon>
        <taxon>Fungi</taxon>
        <taxon>Dikarya</taxon>
        <taxon>Ascomycota</taxon>
        <taxon>Pezizomycotina</taxon>
        <taxon>Eurotiomycetes</taxon>
        <taxon>Eurotiomycetidae</taxon>
        <taxon>Eurotiales</taxon>
        <taxon>Aspergillaceae</taxon>
        <taxon>Aspergillus</taxon>
        <taxon>Aspergillus subgen. Fumigati</taxon>
    </lineage>
</organism>
<gene>
    <name evidence="2" type="ORF">Aspvir_005633</name>
</gene>
<dbReference type="AlphaFoldDB" id="A0A9P3BRQ9"/>
<feature type="compositionally biased region" description="Low complexity" evidence="1">
    <location>
        <begin position="1"/>
        <end position="14"/>
    </location>
</feature>
<feature type="compositionally biased region" description="Pro residues" evidence="1">
    <location>
        <begin position="80"/>
        <end position="89"/>
    </location>
</feature>
<dbReference type="OrthoDB" id="10454665at2759"/>
<feature type="region of interest" description="Disordered" evidence="1">
    <location>
        <begin position="52"/>
        <end position="131"/>
    </location>
</feature>
<keyword evidence="3" id="KW-1185">Reference proteome</keyword>
<reference evidence="2 3" key="1">
    <citation type="submission" date="2021-02" db="EMBL/GenBank/DDBJ databases">
        <title>Pan-genome distribution and transcriptional activeness of fungal secondary metabolism genes in Aspergillus section Fumigati.</title>
        <authorList>
            <person name="Takahashi H."/>
            <person name="Umemura M."/>
            <person name="Ninomiya A."/>
            <person name="Kusuya Y."/>
            <person name="Urayama S."/>
            <person name="Shimizu M."/>
            <person name="Watanabe A."/>
            <person name="Kamei K."/>
            <person name="Yaguchi T."/>
            <person name="Hagiwara D."/>
        </authorList>
    </citation>
    <scope>NUCLEOTIDE SEQUENCE [LARGE SCALE GENOMIC DNA]</scope>
    <source>
        <strain evidence="2 3">IFM 47045</strain>
    </source>
</reference>
<evidence type="ECO:0000256" key="1">
    <source>
        <dbReference type="SAM" id="MobiDB-lite"/>
    </source>
</evidence>
<dbReference type="EMBL" id="BOPL01000003">
    <property type="protein sequence ID" value="GIK01595.1"/>
    <property type="molecule type" value="Genomic_DNA"/>
</dbReference>
<dbReference type="RefSeq" id="XP_043124781.1">
    <property type="nucleotide sequence ID" value="XM_043268846.1"/>
</dbReference>
<proteinExistence type="predicted"/>
<accession>A0A9P3BRQ9</accession>
<protein>
    <submittedName>
        <fullName evidence="2">Uncharacterized protein</fullName>
    </submittedName>
</protein>
<name>A0A9P3BRQ9_ASPVI</name>
<evidence type="ECO:0000313" key="2">
    <source>
        <dbReference type="EMBL" id="GIK01595.1"/>
    </source>
</evidence>
<dbReference type="GeneID" id="66933615"/>
<dbReference type="Proteomes" id="UP000710440">
    <property type="component" value="Unassembled WGS sequence"/>
</dbReference>
<feature type="region of interest" description="Disordered" evidence="1">
    <location>
        <begin position="1"/>
        <end position="28"/>
    </location>
</feature>
<feature type="compositionally biased region" description="Basic and acidic residues" evidence="1">
    <location>
        <begin position="107"/>
        <end position="117"/>
    </location>
</feature>
<evidence type="ECO:0000313" key="3">
    <source>
        <dbReference type="Proteomes" id="UP000710440"/>
    </source>
</evidence>
<comment type="caution">
    <text evidence="2">The sequence shown here is derived from an EMBL/GenBank/DDBJ whole genome shotgun (WGS) entry which is preliminary data.</text>
</comment>
<sequence>METTQQHATTTTNQPHLHVKQQAPQATTSPIRIRHHSLPPLHLHLLTHLPDARGINSRSKPKHPPRHLTPLTDVHIQSGPPRPLHPSRPAPDDRELVRPHPPYIQQHIEDDQRRPGEDGDDAEEDLNPATTLALALRPLSAVLRSAWGRGGKAYEDPSGPALDVD</sequence>